<dbReference type="RefSeq" id="WP_232318164.1">
    <property type="nucleotide sequence ID" value="NZ_CP012502.1"/>
</dbReference>
<dbReference type="GO" id="GO:0051539">
    <property type="term" value="F:4 iron, 4 sulfur cluster binding"/>
    <property type="evidence" value="ECO:0007669"/>
    <property type="project" value="UniProtKB-KW"/>
</dbReference>
<keyword evidence="2" id="KW-0479">Metal-binding</keyword>
<dbReference type="InterPro" id="IPR017900">
    <property type="entry name" value="4Fe4S_Fe_S_CS"/>
</dbReference>
<dbReference type="Gene3D" id="3.30.70.20">
    <property type="match status" value="2"/>
</dbReference>
<proteinExistence type="predicted"/>
<sequence>MKMGFVVDSDRCIGCHSCSMACKNYNQLNPKISWRKVYDIQEDAYGEATRTTMSLACNHCDIPSCKEACPTNAYEKREDGIVIHHEDRCIGCEMCIYACPYNIPQFDQETKKVSKCHFCYERLEEGKQPACISSCPTQAIYYVDVDSFGLQTDRSLPGFPDYRITEPTTRFIKPFIVKKI</sequence>
<feature type="domain" description="4Fe-4S ferredoxin-type" evidence="5">
    <location>
        <begin position="46"/>
        <end position="79"/>
    </location>
</feature>
<evidence type="ECO:0000259" key="5">
    <source>
        <dbReference type="PROSITE" id="PS51379"/>
    </source>
</evidence>
<keyword evidence="1" id="KW-0004">4Fe-4S</keyword>
<dbReference type="KEGG" id="bbev:BBEV_2257"/>
<dbReference type="GO" id="GO:0046872">
    <property type="term" value="F:metal ion binding"/>
    <property type="evidence" value="ECO:0007669"/>
    <property type="project" value="UniProtKB-KW"/>
</dbReference>
<accession>A0A1D7QX81</accession>
<gene>
    <name evidence="6" type="primary">dmsB-5</name>
    <name evidence="6" type="ORF">BBEV_2257</name>
</gene>
<keyword evidence="3" id="KW-0408">Iron</keyword>
<feature type="domain" description="4Fe-4S ferredoxin-type" evidence="5">
    <location>
        <begin position="80"/>
        <end position="109"/>
    </location>
</feature>
<dbReference type="Pfam" id="PF13247">
    <property type="entry name" value="Fer4_11"/>
    <property type="match status" value="1"/>
</dbReference>
<evidence type="ECO:0000256" key="1">
    <source>
        <dbReference type="ARBA" id="ARBA00022485"/>
    </source>
</evidence>
<evidence type="ECO:0000313" key="7">
    <source>
        <dbReference type="Proteomes" id="UP000094463"/>
    </source>
</evidence>
<dbReference type="EMBL" id="CP012502">
    <property type="protein sequence ID" value="AOM83615.1"/>
    <property type="molecule type" value="Genomic_DNA"/>
</dbReference>
<dbReference type="SUPFAM" id="SSF54862">
    <property type="entry name" value="4Fe-4S ferredoxins"/>
    <property type="match status" value="1"/>
</dbReference>
<reference evidence="6 7" key="1">
    <citation type="submission" date="2015-08" db="EMBL/GenBank/DDBJ databases">
        <title>The complete genome sequence of Bacillus beveridgei MLTeJB.</title>
        <authorList>
            <person name="Hanson T.E."/>
            <person name="Mesa C."/>
            <person name="Basesman S.M."/>
            <person name="Oremland R.S."/>
        </authorList>
    </citation>
    <scope>NUCLEOTIDE SEQUENCE [LARGE SCALE GENOMIC DNA]</scope>
    <source>
        <strain evidence="6 7">MLTeJB</strain>
    </source>
</reference>
<dbReference type="AlphaFoldDB" id="A0A1D7QX81"/>
<name>A0A1D7QX81_9BACI</name>
<organism evidence="6 7">
    <name type="scientific">Salisediminibacterium beveridgei</name>
    <dbReference type="NCBI Taxonomy" id="632773"/>
    <lineage>
        <taxon>Bacteria</taxon>
        <taxon>Bacillati</taxon>
        <taxon>Bacillota</taxon>
        <taxon>Bacilli</taxon>
        <taxon>Bacillales</taxon>
        <taxon>Bacillaceae</taxon>
        <taxon>Salisediminibacterium</taxon>
    </lineage>
</organism>
<dbReference type="PROSITE" id="PS51379">
    <property type="entry name" value="4FE4S_FER_2"/>
    <property type="match status" value="3"/>
</dbReference>
<keyword evidence="4" id="KW-0411">Iron-sulfur</keyword>
<evidence type="ECO:0000313" key="6">
    <source>
        <dbReference type="EMBL" id="AOM83615.1"/>
    </source>
</evidence>
<protein>
    <submittedName>
        <fullName evidence="6">Anaerobic dimethyl sulfoxide reductase chain B</fullName>
    </submittedName>
</protein>
<keyword evidence="7" id="KW-1185">Reference proteome</keyword>
<evidence type="ECO:0000256" key="3">
    <source>
        <dbReference type="ARBA" id="ARBA00023004"/>
    </source>
</evidence>
<dbReference type="InterPro" id="IPR017896">
    <property type="entry name" value="4Fe4S_Fe-S-bd"/>
</dbReference>
<dbReference type="PANTHER" id="PTHR43177">
    <property type="entry name" value="PROTEIN NRFC"/>
    <property type="match status" value="1"/>
</dbReference>
<feature type="domain" description="4Fe-4S ferredoxin-type" evidence="5">
    <location>
        <begin position="3"/>
        <end position="33"/>
    </location>
</feature>
<evidence type="ECO:0000256" key="4">
    <source>
        <dbReference type="ARBA" id="ARBA00023014"/>
    </source>
</evidence>
<dbReference type="Proteomes" id="UP000094463">
    <property type="component" value="Chromosome"/>
</dbReference>
<dbReference type="InterPro" id="IPR050954">
    <property type="entry name" value="ET_IronSulfur_Cluster-Binding"/>
</dbReference>
<dbReference type="STRING" id="632773.BBEV_2257"/>
<evidence type="ECO:0000256" key="2">
    <source>
        <dbReference type="ARBA" id="ARBA00022723"/>
    </source>
</evidence>
<dbReference type="PROSITE" id="PS00198">
    <property type="entry name" value="4FE4S_FER_1"/>
    <property type="match status" value="1"/>
</dbReference>
<dbReference type="Pfam" id="PF12797">
    <property type="entry name" value="Fer4_2"/>
    <property type="match status" value="1"/>
</dbReference>
<dbReference type="PANTHER" id="PTHR43177:SF9">
    <property type="entry name" value="PROTEIN NRFC"/>
    <property type="match status" value="1"/>
</dbReference>
<dbReference type="CDD" id="cd16371">
    <property type="entry name" value="DMSOR_beta_like"/>
    <property type="match status" value="1"/>
</dbReference>